<dbReference type="EMBL" id="JAFBBU010000001">
    <property type="protein sequence ID" value="MBM7471309.1"/>
    <property type="molecule type" value="Genomic_DNA"/>
</dbReference>
<comment type="caution">
    <text evidence="1">The sequence shown here is derived from an EMBL/GenBank/DDBJ whole genome shotgun (WGS) entry which is preliminary data.</text>
</comment>
<reference evidence="1 2" key="1">
    <citation type="submission" date="2021-01" db="EMBL/GenBank/DDBJ databases">
        <title>Sequencing the genomes of 1000 actinobacteria strains.</title>
        <authorList>
            <person name="Klenk H.-P."/>
        </authorList>
    </citation>
    <scope>NUCLEOTIDE SEQUENCE [LARGE SCALE GENOMIC DNA]</scope>
    <source>
        <strain evidence="1 2">DSM 13057</strain>
    </source>
</reference>
<proteinExistence type="predicted"/>
<sequence length="248" mass="26771">MPVDPAGVGALVLGGSAGHFRAILDDHRLHRVGTQRQGFDDGRQVLDDTARFDATGCCDDHFRTGIVQSCGEFLRGESAEHDRVHGAQPRAGEHRHDRLGDHRQVDHDPVALHHAEVGEHAGAPGDLVEQLAVAVALRLVHHGGVVDQRGGVTPAREHMAVEGVVAGVEPGIRKPAVERSLGIVERRSGVDVPVDRLRRVEPETLGVVGGTRHDALVRAEYLVLCYPLAHERTRAWAAQGAKDMAFLL</sequence>
<keyword evidence="2" id="KW-1185">Reference proteome</keyword>
<name>A0ABS2L2R3_9MICO</name>
<evidence type="ECO:0000313" key="1">
    <source>
        <dbReference type="EMBL" id="MBM7471309.1"/>
    </source>
</evidence>
<organism evidence="1 2">
    <name type="scientific">Subtercola frigoramans</name>
    <dbReference type="NCBI Taxonomy" id="120298"/>
    <lineage>
        <taxon>Bacteria</taxon>
        <taxon>Bacillati</taxon>
        <taxon>Actinomycetota</taxon>
        <taxon>Actinomycetes</taxon>
        <taxon>Micrococcales</taxon>
        <taxon>Microbacteriaceae</taxon>
        <taxon>Subtercola</taxon>
    </lineage>
</organism>
<evidence type="ECO:0000313" key="2">
    <source>
        <dbReference type="Proteomes" id="UP000776164"/>
    </source>
</evidence>
<dbReference type="Proteomes" id="UP000776164">
    <property type="component" value="Unassembled WGS sequence"/>
</dbReference>
<accession>A0ABS2L2R3</accession>
<gene>
    <name evidence="1" type="ORF">JOE66_000943</name>
</gene>
<protein>
    <submittedName>
        <fullName evidence="1">Uncharacterized protein</fullName>
    </submittedName>
</protein>